<dbReference type="PANTHER" id="PTHR34847">
    <property type="entry name" value="NODULATION PROTEIN U"/>
    <property type="match status" value="1"/>
</dbReference>
<accession>A0ABS5JAM8</accession>
<reference evidence="4 5" key="1">
    <citation type="submission" date="2021-04" db="EMBL/GenBank/DDBJ databases">
        <title>Chitinophaga sp. nov., isolated from the rhizosphere soil.</title>
        <authorList>
            <person name="He S."/>
        </authorList>
    </citation>
    <scope>NUCLEOTIDE SEQUENCE [LARGE SCALE GENOMIC DNA]</scope>
    <source>
        <strain evidence="4 5">2R12</strain>
    </source>
</reference>
<keyword evidence="5" id="KW-1185">Reference proteome</keyword>
<evidence type="ECO:0000259" key="3">
    <source>
        <dbReference type="Pfam" id="PF16861"/>
    </source>
</evidence>
<feature type="domain" description="Carbamoyltransferase" evidence="2">
    <location>
        <begin position="7"/>
        <end position="354"/>
    </location>
</feature>
<dbReference type="RefSeq" id="WP_211977428.1">
    <property type="nucleotide sequence ID" value="NZ_CBFHAM010000056.1"/>
</dbReference>
<dbReference type="InterPro" id="IPR031730">
    <property type="entry name" value="Carbam_trans_C"/>
</dbReference>
<dbReference type="InterPro" id="IPR003696">
    <property type="entry name" value="Carbtransf_dom"/>
</dbReference>
<dbReference type="Gene3D" id="3.90.870.20">
    <property type="entry name" value="Carbamoyltransferase, C-terminal domain"/>
    <property type="match status" value="1"/>
</dbReference>
<organism evidence="4 5">
    <name type="scientific">Chitinophaga hostae</name>
    <dbReference type="NCBI Taxonomy" id="2831022"/>
    <lineage>
        <taxon>Bacteria</taxon>
        <taxon>Pseudomonadati</taxon>
        <taxon>Bacteroidota</taxon>
        <taxon>Chitinophagia</taxon>
        <taxon>Chitinophagales</taxon>
        <taxon>Chitinophagaceae</taxon>
        <taxon>Chitinophaga</taxon>
    </lineage>
</organism>
<dbReference type="EMBL" id="JAGTXB010000031">
    <property type="protein sequence ID" value="MBS0032270.1"/>
    <property type="molecule type" value="Genomic_DNA"/>
</dbReference>
<dbReference type="PANTHER" id="PTHR34847:SF1">
    <property type="entry name" value="NODULATION PROTEIN U"/>
    <property type="match status" value="1"/>
</dbReference>
<evidence type="ECO:0000313" key="4">
    <source>
        <dbReference type="EMBL" id="MBS0032270.1"/>
    </source>
</evidence>
<evidence type="ECO:0000313" key="5">
    <source>
        <dbReference type="Proteomes" id="UP000676386"/>
    </source>
</evidence>
<dbReference type="Pfam" id="PF02543">
    <property type="entry name" value="Carbam_trans_N"/>
    <property type="match status" value="1"/>
</dbReference>
<dbReference type="Proteomes" id="UP000676386">
    <property type="component" value="Unassembled WGS sequence"/>
</dbReference>
<dbReference type="Pfam" id="PF16861">
    <property type="entry name" value="Carbam_trans_C"/>
    <property type="match status" value="1"/>
</dbReference>
<gene>
    <name evidence="4" type="ORF">KE626_33365</name>
</gene>
<sequence>MALRKIILGISAFYHDSAAALIIDGRIVAAAQEERFTRKKQDAAFPAEAIKYVLAEAGISFNELTAVAFYDKPLLKFERLLETYHAFVPRGWRSFLQAMPLWMKEKVFMKQQLRKSFRALGATVNMPLYFPEHHLSHAASAFYPSPFEEAAILTVDGVGEWATTTICYGKGKDIRILRELRFPHSPGLLYAAFTYFLGFKVNSGEYKLMGLSPYGQRHAVQTALFREKILATLVDIRKDGSILLNMDYFEFATGMKMTATPQWEALFGMERREPESEIRQEHMNLAMAIQQVTEEIVLALARTAKNITGSRHLVMAGGVALNGVANSKVRDAALFSDIWIQPAAGDAGGALGAAYAAWHIAMGREREFFPGEDSLQGACLGPAYGDRDIRNMMSRYDAKGAYWSDFDALTDFVSAKLSEGKVVGWFQDRMEFGPRALGNRSILADPGRTGMHQLINRKIKFREDFRPFAPAVLAEDAADYFEVSTASPYMLFVTPVKKSLRYINHDNTATLTERLYQQRSAVPAITHVDYSARLQTVHRSLHPKFWALLKSFKKQTGCSMLINTSFNVRGEPVVNTPADAWLAFMRTEMDYLVIGNYVFERSRQMALPAEVFPVFESD</sequence>
<dbReference type="SUPFAM" id="SSF53067">
    <property type="entry name" value="Actin-like ATPase domain"/>
    <property type="match status" value="1"/>
</dbReference>
<protein>
    <submittedName>
        <fullName evidence="4">Carbamoyltransferase</fullName>
    </submittedName>
</protein>
<feature type="domain" description="Carbamoyltransferase C-terminal" evidence="3">
    <location>
        <begin position="416"/>
        <end position="601"/>
    </location>
</feature>
<dbReference type="InterPro" id="IPR051338">
    <property type="entry name" value="NodU/CmcH_Carbamoyltrnsfr"/>
</dbReference>
<comment type="caution">
    <text evidence="4">The sequence shown here is derived from an EMBL/GenBank/DDBJ whole genome shotgun (WGS) entry which is preliminary data.</text>
</comment>
<dbReference type="InterPro" id="IPR038152">
    <property type="entry name" value="Carbam_trans_C_sf"/>
</dbReference>
<comment type="similarity">
    <text evidence="1">Belongs to the NodU/CmcH family.</text>
</comment>
<dbReference type="CDD" id="cd24098">
    <property type="entry name" value="ASKHA_NBD_TobZ_N"/>
    <property type="match status" value="1"/>
</dbReference>
<evidence type="ECO:0000259" key="2">
    <source>
        <dbReference type="Pfam" id="PF02543"/>
    </source>
</evidence>
<dbReference type="InterPro" id="IPR043129">
    <property type="entry name" value="ATPase_NBD"/>
</dbReference>
<evidence type="ECO:0000256" key="1">
    <source>
        <dbReference type="ARBA" id="ARBA00006129"/>
    </source>
</evidence>
<name>A0ABS5JAM8_9BACT</name>
<proteinExistence type="inferred from homology"/>
<dbReference type="Gene3D" id="3.30.420.40">
    <property type="match status" value="2"/>
</dbReference>